<evidence type="ECO:0000259" key="8">
    <source>
        <dbReference type="PROSITE" id="PS50887"/>
    </source>
</evidence>
<dbReference type="InterPro" id="IPR029787">
    <property type="entry name" value="Nucleotide_cyclase"/>
</dbReference>
<keyword evidence="10" id="KW-1185">Reference proteome</keyword>
<evidence type="ECO:0000256" key="6">
    <source>
        <dbReference type="PIRNR" id="PIRNR026583"/>
    </source>
</evidence>
<dbReference type="EMBL" id="CP093365">
    <property type="protein sequence ID" value="UQS82955.1"/>
    <property type="molecule type" value="Genomic_DNA"/>
</dbReference>
<keyword evidence="6" id="KW-0378">Hydrolase</keyword>
<comment type="function">
    <text evidence="6">Has phosphodiesterase (PDE) activity against cyclic-di-AMP (c-di-AMP).</text>
</comment>
<gene>
    <name evidence="9" type="ORF">MOO47_04005</name>
</gene>
<evidence type="ECO:0000256" key="1">
    <source>
        <dbReference type="ARBA" id="ARBA00004651"/>
    </source>
</evidence>
<accession>A0ABY4PB23</accession>
<dbReference type="InterPro" id="IPR001667">
    <property type="entry name" value="DDH_dom"/>
</dbReference>
<keyword evidence="2 6" id="KW-1003">Cell membrane</keyword>
<dbReference type="Pfam" id="PF02272">
    <property type="entry name" value="DHHA1"/>
    <property type="match status" value="1"/>
</dbReference>
<dbReference type="SMART" id="SM00267">
    <property type="entry name" value="GGDEF"/>
    <property type="match status" value="1"/>
</dbReference>
<dbReference type="PIRSF" id="PIRSF026583">
    <property type="entry name" value="YybT"/>
    <property type="match status" value="1"/>
</dbReference>
<dbReference type="SUPFAM" id="SSF64182">
    <property type="entry name" value="DHH phosphoesterases"/>
    <property type="match status" value="1"/>
</dbReference>
<dbReference type="PANTHER" id="PTHR47618:SF2">
    <property type="entry name" value="CYCLIC-DI-AMP PHOSPHODIESTERASE GDPP"/>
    <property type="match status" value="1"/>
</dbReference>
<dbReference type="Gene3D" id="3.10.310.30">
    <property type="match status" value="1"/>
</dbReference>
<evidence type="ECO:0000256" key="2">
    <source>
        <dbReference type="ARBA" id="ARBA00022475"/>
    </source>
</evidence>
<dbReference type="InterPro" id="IPR014528">
    <property type="entry name" value="GdpP/PdeA"/>
</dbReference>
<protein>
    <recommendedName>
        <fullName evidence="6">Cyclic-di-AMP phosphodiesterase</fullName>
        <ecNumber evidence="6">3.1.4.-</ecNumber>
    </recommendedName>
</protein>
<proteinExistence type="inferred from homology"/>
<dbReference type="InterPro" id="IPR051319">
    <property type="entry name" value="Oligoribo/pAp-PDE_c-di-AMP_PDE"/>
</dbReference>
<feature type="domain" description="GGDEF" evidence="8">
    <location>
        <begin position="187"/>
        <end position="315"/>
    </location>
</feature>
<reference evidence="9 10" key="1">
    <citation type="journal article" date="2022" name="Int. J. Syst. Evol. Microbiol.">
        <title>Apilactobacillus apisilvae sp. nov., Nicolia spurrieriana gen. nov. sp. nov., Bombilactobacillus folatiphilus sp. nov. and Bombilactobacillus thymidiniphilus sp. nov., four new lactic acid bacterial isolates from stingless bees Tetragonula carbonaria and Austroplebeia australis.</title>
        <authorList>
            <person name="Oliphant S.A."/>
            <person name="Watson-Haigh N.S."/>
            <person name="Sumby K.M."/>
            <person name="Gardner J."/>
            <person name="Groom S."/>
            <person name="Jiranek V."/>
        </authorList>
    </citation>
    <scope>NUCLEOTIDE SEQUENCE [LARGE SCALE GENOMIC DNA]</scope>
    <source>
        <strain evidence="9 10">SG4_A1</strain>
    </source>
</reference>
<comment type="catalytic activity">
    <reaction evidence="6">
        <text>3',3'-c-di-AMP + H2O = 5'-O-phosphonoadenylyl-(3'-&gt;5')-adenosine + H(+)</text>
        <dbReference type="Rhea" id="RHEA:54420"/>
        <dbReference type="ChEBI" id="CHEBI:15377"/>
        <dbReference type="ChEBI" id="CHEBI:15378"/>
        <dbReference type="ChEBI" id="CHEBI:71500"/>
        <dbReference type="ChEBI" id="CHEBI:138171"/>
    </reaction>
</comment>
<evidence type="ECO:0000256" key="3">
    <source>
        <dbReference type="ARBA" id="ARBA00022692"/>
    </source>
</evidence>
<dbReference type="InterPro" id="IPR003156">
    <property type="entry name" value="DHHA1_dom"/>
</dbReference>
<dbReference type="Gene3D" id="3.90.1640.10">
    <property type="entry name" value="inorganic pyrophosphatase (n-terminal core)"/>
    <property type="match status" value="1"/>
</dbReference>
<dbReference type="PROSITE" id="PS50887">
    <property type="entry name" value="GGDEF"/>
    <property type="match status" value="1"/>
</dbReference>
<keyword evidence="4 7" id="KW-1133">Transmembrane helix</keyword>
<dbReference type="InterPro" id="IPR038763">
    <property type="entry name" value="DHH_sf"/>
</dbReference>
<feature type="transmembrane region" description="Helical" evidence="7">
    <location>
        <begin position="20"/>
        <end position="36"/>
    </location>
</feature>
<dbReference type="Gene3D" id="3.30.450.20">
    <property type="entry name" value="PAS domain"/>
    <property type="match status" value="1"/>
</dbReference>
<evidence type="ECO:0000256" key="5">
    <source>
        <dbReference type="ARBA" id="ARBA00023136"/>
    </source>
</evidence>
<dbReference type="Pfam" id="PF21370">
    <property type="entry name" value="PAS_GdpP"/>
    <property type="match status" value="1"/>
</dbReference>
<dbReference type="Pfam" id="PF24898">
    <property type="entry name" value="GGDEF_GdpP"/>
    <property type="match status" value="1"/>
</dbReference>
<comment type="similarity">
    <text evidence="6">Belongs to the GdpP/PdeA phosphodiesterase family.</text>
</comment>
<comment type="subcellular location">
    <subcellularLocation>
        <location evidence="1">Cell membrane</location>
        <topology evidence="1">Multi-pass membrane protein</topology>
    </subcellularLocation>
</comment>
<dbReference type="Pfam" id="PF01368">
    <property type="entry name" value="DHH"/>
    <property type="match status" value="1"/>
</dbReference>
<evidence type="ECO:0000256" key="7">
    <source>
        <dbReference type="SAM" id="Phobius"/>
    </source>
</evidence>
<dbReference type="InterPro" id="IPR049553">
    <property type="entry name" value="GdpP-like_PAS"/>
</dbReference>
<keyword evidence="5 6" id="KW-0472">Membrane</keyword>
<feature type="transmembrane region" description="Helical" evidence="7">
    <location>
        <begin position="42"/>
        <end position="62"/>
    </location>
</feature>
<dbReference type="Proteomes" id="UP000831947">
    <property type="component" value="Chromosome"/>
</dbReference>
<evidence type="ECO:0000313" key="9">
    <source>
        <dbReference type="EMBL" id="UQS82955.1"/>
    </source>
</evidence>
<evidence type="ECO:0000313" key="10">
    <source>
        <dbReference type="Proteomes" id="UP000831947"/>
    </source>
</evidence>
<organism evidence="9 10">
    <name type="scientific">Bombilactobacillus thymidiniphilus</name>
    <dbReference type="NCBI Taxonomy" id="2923363"/>
    <lineage>
        <taxon>Bacteria</taxon>
        <taxon>Bacillati</taxon>
        <taxon>Bacillota</taxon>
        <taxon>Bacilli</taxon>
        <taxon>Lactobacillales</taxon>
        <taxon>Lactobacillaceae</taxon>
        <taxon>Bombilactobacillus</taxon>
    </lineage>
</organism>
<dbReference type="PANTHER" id="PTHR47618">
    <property type="entry name" value="BIFUNCTIONAL OLIGORIBONUCLEASE AND PAP PHOSPHATASE NRNA"/>
    <property type="match status" value="1"/>
</dbReference>
<name>A0ABY4PB23_9LACO</name>
<keyword evidence="3 7" id="KW-0812">Transmembrane</keyword>
<dbReference type="RefSeq" id="WP_249512182.1">
    <property type="nucleotide sequence ID" value="NZ_CP093365.1"/>
</dbReference>
<dbReference type="EC" id="3.1.4.-" evidence="6"/>
<dbReference type="SUPFAM" id="SSF55073">
    <property type="entry name" value="Nucleotide cyclase"/>
    <property type="match status" value="1"/>
</dbReference>
<evidence type="ECO:0000256" key="4">
    <source>
        <dbReference type="ARBA" id="ARBA00022989"/>
    </source>
</evidence>
<dbReference type="InterPro" id="IPR000160">
    <property type="entry name" value="GGDEF_dom"/>
</dbReference>
<sequence length="677" mass="75706">MENNKIAKRHLLAVNRPLKFGFVIVGILTVLLVVLAYMLQPLMAVCVAIVICLIAILGAYSLNNFVKQTNKYLYDLSFRKNRGEQEAMIDIPIGMLLYDNDKQHTIEWVNPNLQYYFGKRDLIGHSLSTISGQLDKLVNQDTKDVKAKQILKIGDSQFQVYIQSTLQVIYLSDVTEHMRIEQQYADEKIAVGQVFLDNYDELTQTMADRDLSNLNSYVTNQLTDWAGQNSMFLKRVSSDRFIIIAYAYSLRAVEQDGFQILDKIRRETSQQNYPLTVSIGFSYGSNDLNELAQDAQKNLDLALGRGGDQAVVRQGDEQARFYGGNTNPMEKRTRVRARMISQALRDLFNHVDTIYVMGHAKPDMDSIGACLGIHRIAQLNNKVCKIVVDGTNAHTDVLRLLDWIHEDPNLKKDIVKPNWAVENADQRSMLIMVDVSKPSMTMSPELYDKLATKTVVIDHHRRGEEFPKNPVLAYIEPYASSACELVTEMIEYQPQTTNSLSKLEATAMLAGMAVDTHSFTLRTGTRTFDAASYLRSVGADGTQMQNLLKENIDSYIERNHLIDSVDIISPGIALCAGEEDQNYDAVIAAQAADTLLMLAGIEASFVITKQATGKVAISARSLGNLNVQVIMEKMGGGGHLSNAATQLSDVTIAQAKKELIEIVQEKVEDRKKENDEA</sequence>